<dbReference type="InParanoid" id="A0A2P6NU36"/>
<dbReference type="Proteomes" id="UP000241769">
    <property type="component" value="Unassembled WGS sequence"/>
</dbReference>
<organism evidence="7 8">
    <name type="scientific">Planoprotostelium fungivorum</name>
    <dbReference type="NCBI Taxonomy" id="1890364"/>
    <lineage>
        <taxon>Eukaryota</taxon>
        <taxon>Amoebozoa</taxon>
        <taxon>Evosea</taxon>
        <taxon>Variosea</taxon>
        <taxon>Cavosteliida</taxon>
        <taxon>Cavosteliaceae</taxon>
        <taxon>Planoprotostelium</taxon>
    </lineage>
</organism>
<evidence type="ECO:0000313" key="8">
    <source>
        <dbReference type="Proteomes" id="UP000241769"/>
    </source>
</evidence>
<feature type="transmembrane region" description="Helical" evidence="5">
    <location>
        <begin position="131"/>
        <end position="148"/>
    </location>
</feature>
<dbReference type="Pfam" id="PF04116">
    <property type="entry name" value="FA_hydroxylase"/>
    <property type="match status" value="1"/>
</dbReference>
<keyword evidence="3 5" id="KW-1133">Transmembrane helix</keyword>
<evidence type="ECO:0000256" key="1">
    <source>
        <dbReference type="ARBA" id="ARBA00004370"/>
    </source>
</evidence>
<dbReference type="AlphaFoldDB" id="A0A2P6NU36"/>
<sequence>MRRRTNLSGVDFRGQIEAGLTSELSTAMSSESLLSFASDDVVAIVGPIITYWVASGFFATLDTLKHPATEKYRIHPEEELTKNRVGRLDVFKGVVLQQIAQAGLAFVFLWLQGTKELDERDTLFDNYLLPALKFMMGMIIMDTWQYFLHRLFHQNKWLYRNIHAWHHTLYVPYAYGALYNNPIEGFLFDSLGAAAAAELSGMTVRGSIFFWCFSTLKTVDDHCGYNFPYDPLQRFFGNNAFYHDLHHQLHGLKVNFSQPYFTFWDRILGTYEDPVQAAIKHNEKKAAQKSQ</sequence>
<dbReference type="GO" id="GO:0016020">
    <property type="term" value="C:membrane"/>
    <property type="evidence" value="ECO:0007669"/>
    <property type="project" value="UniProtKB-SubCell"/>
</dbReference>
<protein>
    <submittedName>
        <fullName evidence="7">Sphingoid base hydroxylase 1</fullName>
    </submittedName>
</protein>
<evidence type="ECO:0000313" key="7">
    <source>
        <dbReference type="EMBL" id="PRP87482.1"/>
    </source>
</evidence>
<dbReference type="OrthoDB" id="1658724at2759"/>
<feature type="transmembrane region" description="Helical" evidence="5">
    <location>
        <begin position="90"/>
        <end position="111"/>
    </location>
</feature>
<proteinExistence type="predicted"/>
<comment type="subcellular location">
    <subcellularLocation>
        <location evidence="1">Membrane</location>
    </subcellularLocation>
</comment>
<keyword evidence="4 5" id="KW-0472">Membrane</keyword>
<evidence type="ECO:0000259" key="6">
    <source>
        <dbReference type="Pfam" id="PF04116"/>
    </source>
</evidence>
<dbReference type="EMBL" id="MDYQ01000020">
    <property type="protein sequence ID" value="PRP87482.1"/>
    <property type="molecule type" value="Genomic_DNA"/>
</dbReference>
<dbReference type="STRING" id="1890364.A0A2P6NU36"/>
<gene>
    <name evidence="7" type="ORF">PROFUN_00693</name>
</gene>
<evidence type="ECO:0000256" key="5">
    <source>
        <dbReference type="SAM" id="Phobius"/>
    </source>
</evidence>
<feature type="domain" description="Fatty acid hydroxylase" evidence="6">
    <location>
        <begin position="134"/>
        <end position="270"/>
    </location>
</feature>
<dbReference type="PANTHER" id="PTHR11863">
    <property type="entry name" value="STEROL DESATURASE"/>
    <property type="match status" value="1"/>
</dbReference>
<reference evidence="7 8" key="1">
    <citation type="journal article" date="2018" name="Genome Biol. Evol.">
        <title>Multiple Roots of Fruiting Body Formation in Amoebozoa.</title>
        <authorList>
            <person name="Hillmann F."/>
            <person name="Forbes G."/>
            <person name="Novohradska S."/>
            <person name="Ferling I."/>
            <person name="Riege K."/>
            <person name="Groth M."/>
            <person name="Westermann M."/>
            <person name="Marz M."/>
            <person name="Spaller T."/>
            <person name="Winckler T."/>
            <person name="Schaap P."/>
            <person name="Glockner G."/>
        </authorList>
    </citation>
    <scope>NUCLEOTIDE SEQUENCE [LARGE SCALE GENOMIC DNA]</scope>
    <source>
        <strain evidence="7 8">Jena</strain>
    </source>
</reference>
<dbReference type="GO" id="GO:0008610">
    <property type="term" value="P:lipid biosynthetic process"/>
    <property type="evidence" value="ECO:0007669"/>
    <property type="project" value="InterPro"/>
</dbReference>
<keyword evidence="2 5" id="KW-0812">Transmembrane</keyword>
<evidence type="ECO:0000256" key="4">
    <source>
        <dbReference type="ARBA" id="ARBA00023136"/>
    </source>
</evidence>
<accession>A0A2P6NU36</accession>
<evidence type="ECO:0000256" key="2">
    <source>
        <dbReference type="ARBA" id="ARBA00022692"/>
    </source>
</evidence>
<comment type="caution">
    <text evidence="7">The sequence shown here is derived from an EMBL/GenBank/DDBJ whole genome shotgun (WGS) entry which is preliminary data.</text>
</comment>
<dbReference type="GO" id="GO:0016491">
    <property type="term" value="F:oxidoreductase activity"/>
    <property type="evidence" value="ECO:0007669"/>
    <property type="project" value="InterPro"/>
</dbReference>
<dbReference type="InterPro" id="IPR006694">
    <property type="entry name" value="Fatty_acid_hydroxylase"/>
</dbReference>
<keyword evidence="8" id="KW-1185">Reference proteome</keyword>
<evidence type="ECO:0000256" key="3">
    <source>
        <dbReference type="ARBA" id="ARBA00022989"/>
    </source>
</evidence>
<dbReference type="InterPro" id="IPR050307">
    <property type="entry name" value="Sterol_Desaturase_Related"/>
</dbReference>
<name>A0A2P6NU36_9EUKA</name>
<dbReference type="GO" id="GO:0005506">
    <property type="term" value="F:iron ion binding"/>
    <property type="evidence" value="ECO:0007669"/>
    <property type="project" value="InterPro"/>
</dbReference>